<dbReference type="OrthoDB" id="7032605at2"/>
<evidence type="ECO:0000313" key="2">
    <source>
        <dbReference type="Proteomes" id="UP000001844"/>
    </source>
</evidence>
<dbReference type="RefSeq" id="WP_013028134.1">
    <property type="nucleotide sequence ID" value="NC_013958.1"/>
</dbReference>
<name>D5C5H8_NITHN</name>
<sequence length="524" mass="60523">MRRTEERIIAQARCLLSRGLQQAAADLLTEALEEQKSPILVLELARVRLAQHQQDEALELIKQAALLKETLDADALAQDAAQIGSLDSSDYDYIERQAKEVEQHRFYFTLDDEIPVVESNPTTESAIPELKLAPRADKHPGTELKSLAPSANDSQLMIQTLPDEVTGVRENHWTKEQQKPLVLTQQIDSSFTGPIDLPKLPGAFTPFSIERTTEPTQDLIQTPVELPLSRATSATAEDSLSSIHERDELEAHEDDVFLDIDSSESELEMLEEWLEEDDLLKEIGNPNKEDLLDPWDLYEEGPDFEFDELPTREDICNEVIANGRLTRRQRAEQVAIELGLRYGWEAEGIDLLTDVFERHWWSQCRVSMERELIAGMRPEELRLAIDLRDFWRERPEFWTELPSLKRSPKAFAKASNRYHTLSWPLALALTRSFGSYPAPEEIEQFLDGLFDEWYLDSRRCIRIRSFNQYLAYRLGRMRDCLADWPEWRFDATDDPRWTEDEHFEPGFTVPSLGLLYHKRPSSIQ</sequence>
<dbReference type="eggNOG" id="ENOG5031A18">
    <property type="taxonomic scope" value="Bacteria"/>
</dbReference>
<dbReference type="KEGG" id="nhl:Nhal_4025"/>
<dbReference type="HOGENOM" id="CLU_519554_0_0_6"/>
<dbReference type="AlphaFoldDB" id="D5C5H8"/>
<gene>
    <name evidence="1" type="ORF">Nhal_4025</name>
</gene>
<evidence type="ECO:0000313" key="1">
    <source>
        <dbReference type="EMBL" id="ADE17032.1"/>
    </source>
</evidence>
<reference evidence="1 2" key="1">
    <citation type="submission" date="2009-10" db="EMBL/GenBank/DDBJ databases">
        <title>Complete genome sequence of Nitrosococcus halophilus Nc4, a salt-adapted, aerobic obligate ammonia-oxidizing sulfur purple bacterium.</title>
        <authorList>
            <consortium name="US DOE Joint Genome Institute"/>
            <person name="Campbell M.A."/>
            <person name="Malfatti S.A."/>
            <person name="Chain P.S.G."/>
            <person name="Heidelberg J.F."/>
            <person name="Ward N.L."/>
            <person name="Ward B.B."/>
            <person name="Klotz M.G."/>
        </authorList>
    </citation>
    <scope>NUCLEOTIDE SEQUENCE [LARGE SCALE GENOMIC DNA]</scope>
    <source>
        <strain evidence="2">Nc4</strain>
        <plasmid evidence="2">Plasmid pNHAL01</plasmid>
    </source>
</reference>
<dbReference type="EMBL" id="CP001799">
    <property type="protein sequence ID" value="ADE17032.1"/>
    <property type="molecule type" value="Genomic_DNA"/>
</dbReference>
<proteinExistence type="predicted"/>
<keyword evidence="1" id="KW-0614">Plasmid</keyword>
<protein>
    <submittedName>
        <fullName evidence="1">Uncharacterized protein</fullName>
    </submittedName>
</protein>
<dbReference type="Proteomes" id="UP000001844">
    <property type="component" value="Plasmid pNHAL01"/>
</dbReference>
<geneLocation type="plasmid" evidence="1 2">
    <name>pNHAL01</name>
</geneLocation>
<organism evidence="1 2">
    <name type="scientific">Nitrosococcus halophilus (strain Nc4)</name>
    <dbReference type="NCBI Taxonomy" id="472759"/>
    <lineage>
        <taxon>Bacteria</taxon>
        <taxon>Pseudomonadati</taxon>
        <taxon>Pseudomonadota</taxon>
        <taxon>Gammaproteobacteria</taxon>
        <taxon>Chromatiales</taxon>
        <taxon>Chromatiaceae</taxon>
        <taxon>Nitrosococcus</taxon>
    </lineage>
</organism>
<accession>D5C5H8</accession>
<keyword evidence="2" id="KW-1185">Reference proteome</keyword>